<proteinExistence type="predicted"/>
<dbReference type="GO" id="GO:0072686">
    <property type="term" value="C:mitotic spindle"/>
    <property type="evidence" value="ECO:0007669"/>
    <property type="project" value="InterPro"/>
</dbReference>
<dbReference type="GO" id="GO:0042729">
    <property type="term" value="C:DASH complex"/>
    <property type="evidence" value="ECO:0007669"/>
    <property type="project" value="InterPro"/>
</dbReference>
<reference evidence="2 3" key="1">
    <citation type="journal article" date="2016" name="Proc. Natl. Acad. Sci. U.S.A.">
        <title>Comparative genomics of biotechnologically important yeasts.</title>
        <authorList>
            <person name="Riley R."/>
            <person name="Haridas S."/>
            <person name="Wolfe K.H."/>
            <person name="Lopes M.R."/>
            <person name="Hittinger C.T."/>
            <person name="Goeker M."/>
            <person name="Salamov A.A."/>
            <person name="Wisecaver J.H."/>
            <person name="Long T.M."/>
            <person name="Calvey C.H."/>
            <person name="Aerts A.L."/>
            <person name="Barry K.W."/>
            <person name="Choi C."/>
            <person name="Clum A."/>
            <person name="Coughlan A.Y."/>
            <person name="Deshpande S."/>
            <person name="Douglass A.P."/>
            <person name="Hanson S.J."/>
            <person name="Klenk H.-P."/>
            <person name="LaButti K.M."/>
            <person name="Lapidus A."/>
            <person name="Lindquist E.A."/>
            <person name="Lipzen A.M."/>
            <person name="Meier-Kolthoff J.P."/>
            <person name="Ohm R.A."/>
            <person name="Otillar R.P."/>
            <person name="Pangilinan J.L."/>
            <person name="Peng Y."/>
            <person name="Rokas A."/>
            <person name="Rosa C.A."/>
            <person name="Scheuner C."/>
            <person name="Sibirny A.A."/>
            <person name="Slot J.C."/>
            <person name="Stielow J.B."/>
            <person name="Sun H."/>
            <person name="Kurtzman C.P."/>
            <person name="Blackwell M."/>
            <person name="Grigoriev I.V."/>
            <person name="Jeffries T.W."/>
        </authorList>
    </citation>
    <scope>NUCLEOTIDE SEQUENCE [LARGE SCALE GENOMIC DNA]</scope>
    <source>
        <strain evidence="2 3">NRRL Y-2026</strain>
    </source>
</reference>
<dbReference type="InterPro" id="IPR013965">
    <property type="entry name" value="DASH_Dad3"/>
</dbReference>
<dbReference type="OrthoDB" id="3994634at2759"/>
<sequence length="198" mass="20967">MSDILAIDYSLMSSTLSKEEIGLLQQYQSLAANLTAVKARLEELNEQISTADPQNVANLASLSTDLQKALGVLSTVFKSTVHNVLLHVDSNQLLDGSGANSLKDSDSVAMDYMEDEHAGGEGNAEGSGGNGNGNSSNGNGNSNNNPNGADDDEDVDLGSGIDEETMDAVDRIQHELAMSADIHRQIADQLEINNPDDY</sequence>
<evidence type="ECO:0000313" key="3">
    <source>
        <dbReference type="Proteomes" id="UP000094455"/>
    </source>
</evidence>
<gene>
    <name evidence="2" type="ORF">PICMEDRAFT_9018</name>
</gene>
<accession>A0A1E3NQU9</accession>
<feature type="compositionally biased region" description="Acidic residues" evidence="1">
    <location>
        <begin position="149"/>
        <end position="167"/>
    </location>
</feature>
<dbReference type="RefSeq" id="XP_019019590.1">
    <property type="nucleotide sequence ID" value="XM_019165055.1"/>
</dbReference>
<dbReference type="EMBL" id="KV454001">
    <property type="protein sequence ID" value="ODQ48477.1"/>
    <property type="molecule type" value="Genomic_DNA"/>
</dbReference>
<dbReference type="GO" id="GO:0008608">
    <property type="term" value="P:attachment of spindle microtubules to kinetochore"/>
    <property type="evidence" value="ECO:0007669"/>
    <property type="project" value="InterPro"/>
</dbReference>
<organism evidence="2 3">
    <name type="scientific">Pichia membranifaciens NRRL Y-2026</name>
    <dbReference type="NCBI Taxonomy" id="763406"/>
    <lineage>
        <taxon>Eukaryota</taxon>
        <taxon>Fungi</taxon>
        <taxon>Dikarya</taxon>
        <taxon>Ascomycota</taxon>
        <taxon>Saccharomycotina</taxon>
        <taxon>Pichiomycetes</taxon>
        <taxon>Pichiales</taxon>
        <taxon>Pichiaceae</taxon>
        <taxon>Pichia</taxon>
    </lineage>
</organism>
<feature type="region of interest" description="Disordered" evidence="1">
    <location>
        <begin position="117"/>
        <end position="167"/>
    </location>
</feature>
<evidence type="ECO:0000313" key="2">
    <source>
        <dbReference type="EMBL" id="ODQ48477.1"/>
    </source>
</evidence>
<feature type="compositionally biased region" description="Gly residues" evidence="1">
    <location>
        <begin position="120"/>
        <end position="132"/>
    </location>
</feature>
<protein>
    <submittedName>
        <fullName evidence="2">Uncharacterized protein</fullName>
    </submittedName>
</protein>
<feature type="compositionally biased region" description="Low complexity" evidence="1">
    <location>
        <begin position="133"/>
        <end position="148"/>
    </location>
</feature>
<name>A0A1E3NQU9_9ASCO</name>
<dbReference type="AlphaFoldDB" id="A0A1E3NQU9"/>
<dbReference type="Pfam" id="PF08656">
    <property type="entry name" value="DASH_Dad3"/>
    <property type="match status" value="1"/>
</dbReference>
<keyword evidence="3" id="KW-1185">Reference proteome</keyword>
<evidence type="ECO:0000256" key="1">
    <source>
        <dbReference type="SAM" id="MobiDB-lite"/>
    </source>
</evidence>
<dbReference type="GeneID" id="30181742"/>
<dbReference type="Proteomes" id="UP000094455">
    <property type="component" value="Unassembled WGS sequence"/>
</dbReference>